<organism evidence="2 3">
    <name type="scientific">Streptomyces albus (strain ATCC 21838 / DSM 41398 / FERM P-419 / JCM 4703 / NBRC 107858)</name>
    <dbReference type="NCBI Taxonomy" id="1081613"/>
    <lineage>
        <taxon>Bacteria</taxon>
        <taxon>Bacillati</taxon>
        <taxon>Actinomycetota</taxon>
        <taxon>Actinomycetes</taxon>
        <taxon>Kitasatosporales</taxon>
        <taxon>Streptomycetaceae</taxon>
        <taxon>Streptomyces</taxon>
    </lineage>
</organism>
<dbReference type="AlphaFoldDB" id="A0A0B5F0H1"/>
<reference evidence="2 3" key="1">
    <citation type="submission" date="2015-01" db="EMBL/GenBank/DDBJ databases">
        <title>Enhanced salinomycin production by adjusting the supply of polyketide extender units in Streptomyce albus DSM 41398.</title>
        <authorList>
            <person name="Lu C."/>
        </authorList>
    </citation>
    <scope>NUCLEOTIDE SEQUENCE [LARGE SCALE GENOMIC DNA]</scope>
    <source>
        <strain evidence="3">ATCC 21838 / DSM 41398 / FERM P-419 / JCM 4703 / NBRC 107858</strain>
    </source>
</reference>
<dbReference type="KEGG" id="sals:SLNWT_7203"/>
<feature type="compositionally biased region" description="Basic and acidic residues" evidence="1">
    <location>
        <begin position="1"/>
        <end position="32"/>
    </location>
</feature>
<name>A0A0B5F0H1_STRA4</name>
<accession>A0A0B5F0H1</accession>
<dbReference type="Proteomes" id="UP000031523">
    <property type="component" value="Chromosome"/>
</dbReference>
<evidence type="ECO:0000313" key="2">
    <source>
        <dbReference type="EMBL" id="AJE87579.1"/>
    </source>
</evidence>
<gene>
    <name evidence="2" type="ORF">SLNWT_7203</name>
</gene>
<evidence type="ECO:0000256" key="1">
    <source>
        <dbReference type="SAM" id="MobiDB-lite"/>
    </source>
</evidence>
<dbReference type="EMBL" id="CP010519">
    <property type="protein sequence ID" value="AJE87579.1"/>
    <property type="molecule type" value="Genomic_DNA"/>
</dbReference>
<proteinExistence type="predicted"/>
<evidence type="ECO:0000313" key="3">
    <source>
        <dbReference type="Proteomes" id="UP000031523"/>
    </source>
</evidence>
<feature type="region of interest" description="Disordered" evidence="1">
    <location>
        <begin position="1"/>
        <end position="36"/>
    </location>
</feature>
<keyword evidence="3" id="KW-1185">Reference proteome</keyword>
<protein>
    <submittedName>
        <fullName evidence="2">Uncharacterized protein</fullName>
    </submittedName>
</protein>
<sequence length="53" mass="5790">MEFRRRGEGDGRAEGDRESERALGQESRDGHRAHPIAFSLAQGAALLNPVGEE</sequence>